<gene>
    <name evidence="3" type="ORF">BE221DRAFT_188273</name>
    <name evidence="2" type="ORF">OT_ostta15g00020</name>
</gene>
<dbReference type="InterPro" id="IPR001214">
    <property type="entry name" value="SET_dom"/>
</dbReference>
<proteinExistence type="predicted"/>
<accession>A0A454XYB2</accession>
<dbReference type="GO" id="GO:0008168">
    <property type="term" value="F:methyltransferase activity"/>
    <property type="evidence" value="ECO:0007669"/>
    <property type="project" value="InterPro"/>
</dbReference>
<dbReference type="InParanoid" id="Q00VK7"/>
<dbReference type="GeneID" id="9837945"/>
<keyword evidence="4" id="KW-1185">Reference proteome</keyword>
<dbReference type="PANTHER" id="PTHR47436:SF1">
    <property type="entry name" value="SET DOMAIN-CONTAINING PROTEIN"/>
    <property type="match status" value="1"/>
</dbReference>
<dbReference type="EMBL" id="KZ155771">
    <property type="protein sequence ID" value="OUS49063.1"/>
    <property type="molecule type" value="Genomic_DNA"/>
</dbReference>
<dbReference type="Proteomes" id="UP000009170">
    <property type="component" value="Unassembled WGS sequence"/>
</dbReference>
<dbReference type="SUPFAM" id="SSF82199">
    <property type="entry name" value="SET domain"/>
    <property type="match status" value="1"/>
</dbReference>
<dbReference type="PANTHER" id="PTHR47436">
    <property type="entry name" value="HISTONE-LYSINE N-METHYLTRANSFERASE ATXR2"/>
    <property type="match status" value="1"/>
</dbReference>
<dbReference type="KEGG" id="ota:OT_ostta15g00020"/>
<evidence type="ECO:0000259" key="1">
    <source>
        <dbReference type="PROSITE" id="PS50280"/>
    </source>
</evidence>
<name>Q00VK7_OSTTA</name>
<dbReference type="CDD" id="cd20071">
    <property type="entry name" value="SET_SMYD"/>
    <property type="match status" value="1"/>
</dbReference>
<dbReference type="Gene3D" id="2.170.270.10">
    <property type="entry name" value="SET domain"/>
    <property type="match status" value="1"/>
</dbReference>
<dbReference type="AlphaFoldDB" id="Q00VK7"/>
<reference evidence="3" key="3">
    <citation type="submission" date="2017-04" db="EMBL/GenBank/DDBJ databases">
        <title>Population genomics of picophytoplankton unveils novel chromosome hypervariability.</title>
        <authorList>
            <consortium name="DOE Joint Genome Institute"/>
            <person name="Blanc-Mathieu R."/>
            <person name="Krasovec M."/>
            <person name="Hebrard M."/>
            <person name="Yau S."/>
            <person name="Desgranges E."/>
            <person name="Martin J."/>
            <person name="Schackwitz W."/>
            <person name="Kuo A."/>
            <person name="Salin G."/>
            <person name="Donnadieu C."/>
            <person name="Desdevises Y."/>
            <person name="Sanchez-Ferandin S."/>
            <person name="Moreau H."/>
            <person name="Rivals E."/>
            <person name="Grigoriev I.V."/>
            <person name="Grimsley N."/>
            <person name="Eyre-Walker A."/>
            <person name="Piganeau G."/>
        </authorList>
    </citation>
    <scope>NUCLEOTIDE SEQUENCE [LARGE SCALE GENOMIC DNA]</scope>
    <source>
        <strain evidence="3">RCC 1115</strain>
    </source>
</reference>
<dbReference type="Pfam" id="PF00856">
    <property type="entry name" value="SET"/>
    <property type="match status" value="1"/>
</dbReference>
<reference evidence="2 4" key="1">
    <citation type="journal article" date="2006" name="Proc. Natl. Acad. Sci. U.S.A.">
        <title>Genome analysis of the smallest free-living eukaryote Ostreococcus tauri unveils many unique features.</title>
        <authorList>
            <person name="Derelle E."/>
            <person name="Ferraz C."/>
            <person name="Rombauts S."/>
            <person name="Rouze P."/>
            <person name="Worden A.Z."/>
            <person name="Robbens S."/>
            <person name="Partensky F."/>
            <person name="Degroeve S."/>
            <person name="Echeynie S."/>
            <person name="Cooke R."/>
            <person name="Saeys Y."/>
            <person name="Wuyts J."/>
            <person name="Jabbari K."/>
            <person name="Bowler C."/>
            <person name="Panaud O."/>
            <person name="Piegu B."/>
            <person name="Ball S.G."/>
            <person name="Ral J.-P."/>
            <person name="Bouget F.-Y."/>
            <person name="Piganeau G."/>
            <person name="De Baets B."/>
            <person name="Picard A."/>
            <person name="Delseny M."/>
            <person name="Demaille J."/>
            <person name="Van de Peer Y."/>
            <person name="Moreau H."/>
        </authorList>
    </citation>
    <scope>NUCLEOTIDE SEQUENCE [LARGE SCALE GENOMIC DNA]</scope>
    <source>
        <strain evidence="2 4">OTTH0595</strain>
    </source>
</reference>
<dbReference type="Proteomes" id="UP000195557">
    <property type="component" value="Unassembled WGS sequence"/>
</dbReference>
<reference evidence="2" key="2">
    <citation type="journal article" date="2014" name="BMC Genomics">
        <title>An improved genome of the model marine alga Ostreococcus tauri unfolds by assessing Illumina de novo assemblies.</title>
        <authorList>
            <person name="Blanc-Mathieu R."/>
            <person name="Verhelst B."/>
            <person name="Derelle E."/>
            <person name="Rombauts S."/>
            <person name="Bouget F.Y."/>
            <person name="Carre I."/>
            <person name="Chateau A."/>
            <person name="Eyre-Walker A."/>
            <person name="Grimsley N."/>
            <person name="Moreau H."/>
            <person name="Piegu B."/>
            <person name="Rivals E."/>
            <person name="Schackwitz W."/>
            <person name="Van de Peer Y."/>
            <person name="Piganeau G."/>
        </authorList>
    </citation>
    <scope>NUCLEOTIDE SEQUENCE</scope>
    <source>
        <strain evidence="2">RCC4221</strain>
    </source>
</reference>
<organism evidence="2 4">
    <name type="scientific">Ostreococcus tauri</name>
    <name type="common">Marine green alga</name>
    <dbReference type="NCBI Taxonomy" id="70448"/>
    <lineage>
        <taxon>Eukaryota</taxon>
        <taxon>Viridiplantae</taxon>
        <taxon>Chlorophyta</taxon>
        <taxon>Mamiellophyceae</taxon>
        <taxon>Mamiellales</taxon>
        <taxon>Bathycoccaceae</taxon>
        <taxon>Ostreococcus</taxon>
    </lineage>
</organism>
<dbReference type="RefSeq" id="XP_003083145.1">
    <property type="nucleotide sequence ID" value="XM_003083097.1"/>
</dbReference>
<dbReference type="OrthoDB" id="5945798at2759"/>
<evidence type="ECO:0000313" key="2">
    <source>
        <dbReference type="EMBL" id="CAL57420.1"/>
    </source>
</evidence>
<feature type="domain" description="SET" evidence="1">
    <location>
        <begin position="33"/>
        <end position="422"/>
    </location>
</feature>
<accession>A0A1Y5ILQ0</accession>
<dbReference type="EMBL" id="CAID01000015">
    <property type="protein sequence ID" value="CAL57420.1"/>
    <property type="molecule type" value="Genomic_DNA"/>
</dbReference>
<protein>
    <submittedName>
        <fullName evidence="2">SET domain</fullName>
    </submittedName>
</protein>
<accession>Q00VK7</accession>
<dbReference type="STRING" id="70448.Q00VK7"/>
<sequence>MTTTTATEPASRWRAAVDGCRHRTRSGEVVPGAHVEVRRSETRDGRGVFARRAFTTGECVLIEDPLVGAQHESNRRHARVCARCFRFVGDVSSAIGRRLMRKFVAREEEDGASTSTLPEELVLGDLAKLASGEAKLPESAPFDGPPECPCVGGCERNVYCSHACANEAWAGEEAMMCPGPRGLARDKRALEEFYSHARETNDIFIVAGKALANMCLRALDAKNRLEARDGKGTQISADESAVDAYAREPYAVVANAPWWEAVAAPEECDDEDSERKFRQTLQTLASDSLELLRHAWSDAATQFPSIFTLDTYGRLIGAFELNNLELVVENPVENYFLAVDDAPEGEAKNAVTRITQPLLDALDKDYDIPCLGTALFSVQSGFNHDCDPNAEPMKGEQDITGACVIVARKDIAEGEEITISYLDDDSKSRDERQDALADYGFVCRCARCEQELALARRRR</sequence>
<dbReference type="SMART" id="SM00317">
    <property type="entry name" value="SET"/>
    <property type="match status" value="1"/>
</dbReference>
<dbReference type="InterPro" id="IPR044237">
    <property type="entry name" value="ATXR2-like"/>
</dbReference>
<evidence type="ECO:0000313" key="3">
    <source>
        <dbReference type="EMBL" id="OUS49063.1"/>
    </source>
</evidence>
<dbReference type="InterPro" id="IPR046341">
    <property type="entry name" value="SET_dom_sf"/>
</dbReference>
<dbReference type="FunCoup" id="Q00VK7">
    <property type="interactions" value="1244"/>
</dbReference>
<dbReference type="PROSITE" id="PS50280">
    <property type="entry name" value="SET"/>
    <property type="match status" value="1"/>
</dbReference>
<evidence type="ECO:0000313" key="4">
    <source>
        <dbReference type="Proteomes" id="UP000009170"/>
    </source>
</evidence>
<dbReference type="OMA" id="TYHSLLC"/>